<feature type="domain" description="HTH araC/xylS-type" evidence="4">
    <location>
        <begin position="157"/>
        <end position="255"/>
    </location>
</feature>
<organism evidence="5 6">
    <name type="scientific">Streptomyces formicae</name>
    <dbReference type="NCBI Taxonomy" id="1616117"/>
    <lineage>
        <taxon>Bacteria</taxon>
        <taxon>Bacillati</taxon>
        <taxon>Actinomycetota</taxon>
        <taxon>Actinomycetes</taxon>
        <taxon>Kitasatosporales</taxon>
        <taxon>Streptomycetaceae</taxon>
        <taxon>Streptomyces</taxon>
    </lineage>
</organism>
<reference evidence="5 6" key="1">
    <citation type="submission" date="2017-08" db="EMBL/GenBank/DDBJ databases">
        <title>Complete Genome Sequence of Streptomyces formicae KY5, the formicamycin producer.</title>
        <authorList>
            <person name="Holmes N.A."/>
            <person name="Devine R."/>
            <person name="Qin Z."/>
            <person name="Seipke R.F."/>
            <person name="Wilkinson B."/>
            <person name="Hutchings M.I."/>
        </authorList>
    </citation>
    <scope>NUCLEOTIDE SEQUENCE [LARGE SCALE GENOMIC DNA]</scope>
    <source>
        <strain evidence="5 6">KY5</strain>
    </source>
</reference>
<dbReference type="InterPro" id="IPR018060">
    <property type="entry name" value="HTH_AraC"/>
</dbReference>
<dbReference type="InterPro" id="IPR050204">
    <property type="entry name" value="AraC_XylS_family_regulators"/>
</dbReference>
<protein>
    <submittedName>
        <fullName evidence="5">Transcriptional regulator, AraC family</fullName>
    </submittedName>
</protein>
<keyword evidence="1" id="KW-0805">Transcription regulation</keyword>
<sequence>MVHDVRASHDLYRQAAQMDIHPRLRPGVLCYRGHGGPPAVTELRPDAVTLRLGFGRTGEREFTSFVAGLSTHARAVPRPAESWALDVLLEPWAAFALFGTAMHKITDSVVAPGPVLGTRFQALHGALATATSWPERFAVLDRTLSGWSTTGQACSPELVRAWLTVRRTGGTVPIQHLAQQTGWCWRRLDYRFRQQIGLAPKTAARVVRLRRALVLLARGGGLADIAARCGFSDQAHLSREVKTMTGRTPGQLVAAYG</sequence>
<evidence type="ECO:0000256" key="2">
    <source>
        <dbReference type="ARBA" id="ARBA00023125"/>
    </source>
</evidence>
<dbReference type="Proteomes" id="UP000221011">
    <property type="component" value="Chromosome"/>
</dbReference>
<dbReference type="PANTHER" id="PTHR46796:SF15">
    <property type="entry name" value="BLL1074 PROTEIN"/>
    <property type="match status" value="1"/>
</dbReference>
<dbReference type="Pfam" id="PF12833">
    <property type="entry name" value="HTH_18"/>
    <property type="match status" value="1"/>
</dbReference>
<keyword evidence="3" id="KW-0804">Transcription</keyword>
<dbReference type="SMART" id="SM00342">
    <property type="entry name" value="HTH_ARAC"/>
    <property type="match status" value="1"/>
</dbReference>
<evidence type="ECO:0000313" key="6">
    <source>
        <dbReference type="Proteomes" id="UP000221011"/>
    </source>
</evidence>
<accession>A0A291QMM4</accession>
<dbReference type="GO" id="GO:0003700">
    <property type="term" value="F:DNA-binding transcription factor activity"/>
    <property type="evidence" value="ECO:0007669"/>
    <property type="project" value="InterPro"/>
</dbReference>
<dbReference type="PROSITE" id="PS00041">
    <property type="entry name" value="HTH_ARAC_FAMILY_1"/>
    <property type="match status" value="1"/>
</dbReference>
<name>A0A291QMM4_9ACTN</name>
<dbReference type="EMBL" id="CP022685">
    <property type="protein sequence ID" value="ATL32971.1"/>
    <property type="molecule type" value="Genomic_DNA"/>
</dbReference>
<dbReference type="InterPro" id="IPR009057">
    <property type="entry name" value="Homeodomain-like_sf"/>
</dbReference>
<dbReference type="SUPFAM" id="SSF46689">
    <property type="entry name" value="Homeodomain-like"/>
    <property type="match status" value="1"/>
</dbReference>
<evidence type="ECO:0000256" key="3">
    <source>
        <dbReference type="ARBA" id="ARBA00023163"/>
    </source>
</evidence>
<keyword evidence="6" id="KW-1185">Reference proteome</keyword>
<dbReference type="KEGG" id="sfk:KY5_7953c"/>
<dbReference type="Gene3D" id="1.10.10.60">
    <property type="entry name" value="Homeodomain-like"/>
    <property type="match status" value="1"/>
</dbReference>
<gene>
    <name evidence="5" type="ORF">KY5_7953c</name>
</gene>
<dbReference type="PROSITE" id="PS01124">
    <property type="entry name" value="HTH_ARAC_FAMILY_2"/>
    <property type="match status" value="1"/>
</dbReference>
<dbReference type="PANTHER" id="PTHR46796">
    <property type="entry name" value="HTH-TYPE TRANSCRIPTIONAL ACTIVATOR RHAS-RELATED"/>
    <property type="match status" value="1"/>
</dbReference>
<evidence type="ECO:0000256" key="1">
    <source>
        <dbReference type="ARBA" id="ARBA00023015"/>
    </source>
</evidence>
<dbReference type="InterPro" id="IPR018062">
    <property type="entry name" value="HTH_AraC-typ_CS"/>
</dbReference>
<dbReference type="GO" id="GO:0043565">
    <property type="term" value="F:sequence-specific DNA binding"/>
    <property type="evidence" value="ECO:0007669"/>
    <property type="project" value="InterPro"/>
</dbReference>
<evidence type="ECO:0000313" key="5">
    <source>
        <dbReference type="EMBL" id="ATL32971.1"/>
    </source>
</evidence>
<dbReference type="AlphaFoldDB" id="A0A291QMM4"/>
<keyword evidence="2" id="KW-0238">DNA-binding</keyword>
<proteinExistence type="predicted"/>
<evidence type="ECO:0000259" key="4">
    <source>
        <dbReference type="PROSITE" id="PS01124"/>
    </source>
</evidence>